<dbReference type="PROSITE" id="PS51755">
    <property type="entry name" value="OMPR_PHOB"/>
    <property type="match status" value="1"/>
</dbReference>
<dbReference type="Proteomes" id="UP001549184">
    <property type="component" value="Unassembled WGS sequence"/>
</dbReference>
<dbReference type="GO" id="GO:0003677">
    <property type="term" value="F:DNA binding"/>
    <property type="evidence" value="ECO:0007669"/>
    <property type="project" value="UniProtKB-KW"/>
</dbReference>
<dbReference type="InterPro" id="IPR001867">
    <property type="entry name" value="OmpR/PhoB-type_DNA-bd"/>
</dbReference>
<keyword evidence="2" id="KW-0902">Two-component regulatory system</keyword>
<keyword evidence="11" id="KW-1185">Reference proteome</keyword>
<keyword evidence="1 6" id="KW-0597">Phosphoprotein</keyword>
<evidence type="ECO:0000313" key="10">
    <source>
        <dbReference type="EMBL" id="MET3650560.1"/>
    </source>
</evidence>
<evidence type="ECO:0000256" key="5">
    <source>
        <dbReference type="ARBA" id="ARBA00023163"/>
    </source>
</evidence>
<organism evidence="10 11">
    <name type="scientific">Dyella japonica</name>
    <dbReference type="NCBI Taxonomy" id="231455"/>
    <lineage>
        <taxon>Bacteria</taxon>
        <taxon>Pseudomonadati</taxon>
        <taxon>Pseudomonadota</taxon>
        <taxon>Gammaproteobacteria</taxon>
        <taxon>Lysobacterales</taxon>
        <taxon>Rhodanobacteraceae</taxon>
        <taxon>Dyella</taxon>
    </lineage>
</organism>
<dbReference type="InterPro" id="IPR016032">
    <property type="entry name" value="Sig_transdc_resp-reg_C-effctor"/>
</dbReference>
<feature type="domain" description="OmpR/PhoB-type" evidence="9">
    <location>
        <begin position="143"/>
        <end position="243"/>
    </location>
</feature>
<protein>
    <submittedName>
        <fullName evidence="10">DNA-binding response OmpR family regulator</fullName>
    </submittedName>
</protein>
<dbReference type="SUPFAM" id="SSF46894">
    <property type="entry name" value="C-terminal effector domain of the bipartite response regulators"/>
    <property type="match status" value="1"/>
</dbReference>
<dbReference type="InterPro" id="IPR039420">
    <property type="entry name" value="WalR-like"/>
</dbReference>
<evidence type="ECO:0000256" key="4">
    <source>
        <dbReference type="ARBA" id="ARBA00023125"/>
    </source>
</evidence>
<dbReference type="InterPro" id="IPR011006">
    <property type="entry name" value="CheY-like_superfamily"/>
</dbReference>
<name>A0ABV2JQI8_9GAMM</name>
<dbReference type="Pfam" id="PF00072">
    <property type="entry name" value="Response_reg"/>
    <property type="match status" value="1"/>
</dbReference>
<feature type="DNA-binding region" description="OmpR/PhoB-type" evidence="7">
    <location>
        <begin position="143"/>
        <end position="243"/>
    </location>
</feature>
<proteinExistence type="predicted"/>
<evidence type="ECO:0000259" key="8">
    <source>
        <dbReference type="PROSITE" id="PS50110"/>
    </source>
</evidence>
<dbReference type="InterPro" id="IPR001789">
    <property type="entry name" value="Sig_transdc_resp-reg_receiver"/>
</dbReference>
<dbReference type="CDD" id="cd00383">
    <property type="entry name" value="trans_reg_C"/>
    <property type="match status" value="1"/>
</dbReference>
<dbReference type="InterPro" id="IPR036388">
    <property type="entry name" value="WH-like_DNA-bd_sf"/>
</dbReference>
<evidence type="ECO:0000259" key="9">
    <source>
        <dbReference type="PROSITE" id="PS51755"/>
    </source>
</evidence>
<reference evidence="10 11" key="1">
    <citation type="submission" date="2024-06" db="EMBL/GenBank/DDBJ databases">
        <title>Sorghum-associated microbial communities from plants grown in Nebraska, USA.</title>
        <authorList>
            <person name="Schachtman D."/>
        </authorList>
    </citation>
    <scope>NUCLEOTIDE SEQUENCE [LARGE SCALE GENOMIC DNA]</scope>
    <source>
        <strain evidence="10 11">1073</strain>
    </source>
</reference>
<dbReference type="Pfam" id="PF00486">
    <property type="entry name" value="Trans_reg_C"/>
    <property type="match status" value="1"/>
</dbReference>
<feature type="domain" description="Response regulatory" evidence="8">
    <location>
        <begin position="17"/>
        <end position="131"/>
    </location>
</feature>
<keyword evidence="5" id="KW-0804">Transcription</keyword>
<keyword evidence="4 7" id="KW-0238">DNA-binding</keyword>
<dbReference type="SMART" id="SM00448">
    <property type="entry name" value="REC"/>
    <property type="match status" value="1"/>
</dbReference>
<dbReference type="PANTHER" id="PTHR48111:SF4">
    <property type="entry name" value="DNA-BINDING DUAL TRANSCRIPTIONAL REGULATOR OMPR"/>
    <property type="match status" value="1"/>
</dbReference>
<evidence type="ECO:0000256" key="6">
    <source>
        <dbReference type="PROSITE-ProRule" id="PRU00169"/>
    </source>
</evidence>
<feature type="modified residue" description="4-aspartylphosphate" evidence="6">
    <location>
        <position position="66"/>
    </location>
</feature>
<dbReference type="Gene3D" id="1.10.10.10">
    <property type="entry name" value="Winged helix-like DNA-binding domain superfamily/Winged helix DNA-binding domain"/>
    <property type="match status" value="1"/>
</dbReference>
<evidence type="ECO:0000256" key="3">
    <source>
        <dbReference type="ARBA" id="ARBA00023015"/>
    </source>
</evidence>
<dbReference type="Gene3D" id="3.40.50.2300">
    <property type="match status" value="1"/>
</dbReference>
<dbReference type="SUPFAM" id="SSF52172">
    <property type="entry name" value="CheY-like"/>
    <property type="match status" value="1"/>
</dbReference>
<evidence type="ECO:0000313" key="11">
    <source>
        <dbReference type="Proteomes" id="UP001549184"/>
    </source>
</evidence>
<dbReference type="RefSeq" id="WP_354012056.1">
    <property type="nucleotide sequence ID" value="NZ_JBEPMU010000001.1"/>
</dbReference>
<dbReference type="CDD" id="cd17574">
    <property type="entry name" value="REC_OmpR"/>
    <property type="match status" value="1"/>
</dbReference>
<evidence type="ECO:0000256" key="1">
    <source>
        <dbReference type="ARBA" id="ARBA00022553"/>
    </source>
</evidence>
<dbReference type="SMART" id="SM00862">
    <property type="entry name" value="Trans_reg_C"/>
    <property type="match status" value="1"/>
</dbReference>
<evidence type="ECO:0000256" key="7">
    <source>
        <dbReference type="PROSITE-ProRule" id="PRU01091"/>
    </source>
</evidence>
<keyword evidence="3" id="KW-0805">Transcription regulation</keyword>
<dbReference type="PANTHER" id="PTHR48111">
    <property type="entry name" value="REGULATOR OF RPOS"/>
    <property type="match status" value="1"/>
</dbReference>
<accession>A0ABV2JQI8</accession>
<evidence type="ECO:0000256" key="2">
    <source>
        <dbReference type="ARBA" id="ARBA00023012"/>
    </source>
</evidence>
<dbReference type="EMBL" id="JBEPMU010000001">
    <property type="protein sequence ID" value="MET3650560.1"/>
    <property type="molecule type" value="Genomic_DNA"/>
</dbReference>
<comment type="caution">
    <text evidence="10">The sequence shown here is derived from an EMBL/GenBank/DDBJ whole genome shotgun (WGS) entry which is preliminary data.</text>
</comment>
<sequence>MSNQASSPLTESASVHVVVLEDDDVLRDQILAPNLRRFGFDVVAIGHPRELGSAFAGRRPDIVVLDVGLPERDGYSVSRELRATQGGIGIVMLTGRGDSVDRVRGLGEGADAYLTKPVDVDVLGATLHSLARRLRMPPVTATAPVTSRREWTLDNGGWALRSPRGSSASLTKTESRLLSALLRSPNNVVPREDLIGLLTDNVFEFDPHRLDSIVHRLRRKIRGALGEPLPLTAVHGEGYVFVTS</sequence>
<dbReference type="PROSITE" id="PS50110">
    <property type="entry name" value="RESPONSE_REGULATORY"/>
    <property type="match status" value="1"/>
</dbReference>
<gene>
    <name evidence="10" type="ORF">ABIC75_000262</name>
</gene>